<evidence type="ECO:0000313" key="1">
    <source>
        <dbReference type="EMBL" id="TWI12369.1"/>
    </source>
</evidence>
<dbReference type="Proteomes" id="UP000319848">
    <property type="component" value="Unassembled WGS sequence"/>
</dbReference>
<organism evidence="1 2">
    <name type="scientific">Flavobacterium cauense R2A-7</name>
    <dbReference type="NCBI Taxonomy" id="1341154"/>
    <lineage>
        <taxon>Bacteria</taxon>
        <taxon>Pseudomonadati</taxon>
        <taxon>Bacteroidota</taxon>
        <taxon>Flavobacteriia</taxon>
        <taxon>Flavobacteriales</taxon>
        <taxon>Flavobacteriaceae</taxon>
        <taxon>Flavobacterium</taxon>
    </lineage>
</organism>
<sequence length="50" mass="5949">MPYWDYTKPLQIRNKTKSPYKIVHPKKQKPQLKKVAVFFVEKMGLEPTTS</sequence>
<name>A0A562LXJ0_9FLAO</name>
<protein>
    <submittedName>
        <fullName evidence="1">Uncharacterized protein</fullName>
    </submittedName>
</protein>
<proteinExistence type="predicted"/>
<evidence type="ECO:0000313" key="2">
    <source>
        <dbReference type="Proteomes" id="UP000319848"/>
    </source>
</evidence>
<comment type="caution">
    <text evidence="1">The sequence shown here is derived from an EMBL/GenBank/DDBJ whole genome shotgun (WGS) entry which is preliminary data.</text>
</comment>
<dbReference type="AlphaFoldDB" id="A0A562LXJ0"/>
<reference evidence="1 2" key="1">
    <citation type="journal article" date="2015" name="Stand. Genomic Sci.">
        <title>Genomic Encyclopedia of Bacterial and Archaeal Type Strains, Phase III: the genomes of soil and plant-associated and newly described type strains.</title>
        <authorList>
            <person name="Whitman W.B."/>
            <person name="Woyke T."/>
            <person name="Klenk H.P."/>
            <person name="Zhou Y."/>
            <person name="Lilburn T.G."/>
            <person name="Beck B.J."/>
            <person name="De Vos P."/>
            <person name="Vandamme P."/>
            <person name="Eisen J.A."/>
            <person name="Garrity G."/>
            <person name="Hugenholtz P."/>
            <person name="Kyrpides N.C."/>
        </authorList>
    </citation>
    <scope>NUCLEOTIDE SEQUENCE [LARGE SCALE GENOMIC DNA]</scope>
    <source>
        <strain evidence="1 2">CGMCC 1.7270</strain>
    </source>
</reference>
<keyword evidence="2" id="KW-1185">Reference proteome</keyword>
<accession>A0A562LXJ0</accession>
<gene>
    <name evidence="1" type="ORF">IP98_01581</name>
</gene>
<dbReference type="EMBL" id="VLKQ01000006">
    <property type="protein sequence ID" value="TWI12369.1"/>
    <property type="molecule type" value="Genomic_DNA"/>
</dbReference>